<dbReference type="AlphaFoldDB" id="A0A6J6B5W4"/>
<comment type="similarity">
    <text evidence="1">Belongs to the NAD(P)-dependent epimerase/dehydratase family.</text>
</comment>
<organism evidence="3">
    <name type="scientific">freshwater metagenome</name>
    <dbReference type="NCBI Taxonomy" id="449393"/>
    <lineage>
        <taxon>unclassified sequences</taxon>
        <taxon>metagenomes</taxon>
        <taxon>ecological metagenomes</taxon>
    </lineage>
</organism>
<gene>
    <name evidence="3" type="ORF">UFOPK1413_00356</name>
</gene>
<name>A0A6J6B5W4_9ZZZZ</name>
<dbReference type="Pfam" id="PF01370">
    <property type="entry name" value="Epimerase"/>
    <property type="match status" value="1"/>
</dbReference>
<dbReference type="InterPro" id="IPR001509">
    <property type="entry name" value="Epimerase_deHydtase"/>
</dbReference>
<dbReference type="InterPro" id="IPR036291">
    <property type="entry name" value="NAD(P)-bd_dom_sf"/>
</dbReference>
<reference evidence="3" key="1">
    <citation type="submission" date="2020-05" db="EMBL/GenBank/DDBJ databases">
        <authorList>
            <person name="Chiriac C."/>
            <person name="Salcher M."/>
            <person name="Ghai R."/>
            <person name="Kavagutti S V."/>
        </authorList>
    </citation>
    <scope>NUCLEOTIDE SEQUENCE</scope>
</reference>
<dbReference type="SUPFAM" id="SSF51735">
    <property type="entry name" value="NAD(P)-binding Rossmann-fold domains"/>
    <property type="match status" value="1"/>
</dbReference>
<accession>A0A6J6B5W4</accession>
<proteinExistence type="inferred from homology"/>
<feature type="domain" description="NAD-dependent epimerase/dehydratase" evidence="2">
    <location>
        <begin position="3"/>
        <end position="237"/>
    </location>
</feature>
<dbReference type="PANTHER" id="PTHR43000">
    <property type="entry name" value="DTDP-D-GLUCOSE 4,6-DEHYDRATASE-RELATED"/>
    <property type="match status" value="1"/>
</dbReference>
<dbReference type="EMBL" id="CAEZSG010000036">
    <property type="protein sequence ID" value="CAB4534255.1"/>
    <property type="molecule type" value="Genomic_DNA"/>
</dbReference>
<evidence type="ECO:0000313" key="3">
    <source>
        <dbReference type="EMBL" id="CAB4534255.1"/>
    </source>
</evidence>
<evidence type="ECO:0000256" key="1">
    <source>
        <dbReference type="ARBA" id="ARBA00007637"/>
    </source>
</evidence>
<sequence length="307" mass="33588">MKILVTGAAGFIGSGVARELANRGHDVVAADMFLDRLYSNEPKFVKWEQLSGVANIEKVVVDLRGDLDVLPDDYDVIVNAAAMPGLMTSWSEFDTYMTCNIKLVENLISHRVKEKTHFVQFSTSSVYGATANGDEKSECLPTSPYGVTKLAAEELIRAYHRTHGLQHTILRLFSVFGPGQRPDMAYHKLIKAISTGEEFVVFGDGLQSRTNTFVDDCVGIIATIAESRATNEVFNIAGSDSVTLNDAIAAIEREVGKKALLKHVAARKGDQRTTAGVTEKARDAFGFAPATSFNEGIRKQIEWQLAQ</sequence>
<dbReference type="Gene3D" id="3.40.50.720">
    <property type="entry name" value="NAD(P)-binding Rossmann-like Domain"/>
    <property type="match status" value="1"/>
</dbReference>
<evidence type="ECO:0000259" key="2">
    <source>
        <dbReference type="Pfam" id="PF01370"/>
    </source>
</evidence>
<protein>
    <submittedName>
        <fullName evidence="3">Unannotated protein</fullName>
    </submittedName>
</protein>